<gene>
    <name evidence="2" type="ORF">PCANC_10954</name>
</gene>
<feature type="transmembrane region" description="Helical" evidence="1">
    <location>
        <begin position="66"/>
        <end position="84"/>
    </location>
</feature>
<proteinExistence type="predicted"/>
<name>A0A2N5UWT4_9BASI</name>
<keyword evidence="1" id="KW-1133">Transmembrane helix</keyword>
<accession>A0A2N5UWT4</accession>
<dbReference type="Proteomes" id="UP000235388">
    <property type="component" value="Unassembled WGS sequence"/>
</dbReference>
<keyword evidence="1" id="KW-0812">Transmembrane</keyword>
<dbReference type="AlphaFoldDB" id="A0A2N5UWT4"/>
<keyword evidence="3" id="KW-1185">Reference proteome</keyword>
<feature type="transmembrane region" description="Helical" evidence="1">
    <location>
        <begin position="43"/>
        <end position="60"/>
    </location>
</feature>
<keyword evidence="1" id="KW-0472">Membrane</keyword>
<organism evidence="2 3">
    <name type="scientific">Puccinia coronata f. sp. avenae</name>
    <dbReference type="NCBI Taxonomy" id="200324"/>
    <lineage>
        <taxon>Eukaryota</taxon>
        <taxon>Fungi</taxon>
        <taxon>Dikarya</taxon>
        <taxon>Basidiomycota</taxon>
        <taxon>Pucciniomycotina</taxon>
        <taxon>Pucciniomycetes</taxon>
        <taxon>Pucciniales</taxon>
        <taxon>Pucciniaceae</taxon>
        <taxon>Puccinia</taxon>
    </lineage>
</organism>
<dbReference type="EMBL" id="PGCJ01000161">
    <property type="protein sequence ID" value="PLW42147.1"/>
    <property type="molecule type" value="Genomic_DNA"/>
</dbReference>
<evidence type="ECO:0000256" key="1">
    <source>
        <dbReference type="SAM" id="Phobius"/>
    </source>
</evidence>
<protein>
    <submittedName>
        <fullName evidence="2">Uncharacterized protein</fullName>
    </submittedName>
</protein>
<evidence type="ECO:0000313" key="3">
    <source>
        <dbReference type="Proteomes" id="UP000235388"/>
    </source>
</evidence>
<evidence type="ECO:0000313" key="2">
    <source>
        <dbReference type="EMBL" id="PLW42147.1"/>
    </source>
</evidence>
<reference evidence="2 3" key="1">
    <citation type="submission" date="2017-11" db="EMBL/GenBank/DDBJ databases">
        <title>De novo assembly and phasing of dikaryotic genomes from two isolates of Puccinia coronata f. sp. avenae, the causal agent of oat crown rust.</title>
        <authorList>
            <person name="Miller M.E."/>
            <person name="Zhang Y."/>
            <person name="Omidvar V."/>
            <person name="Sperschneider J."/>
            <person name="Schwessinger B."/>
            <person name="Raley C."/>
            <person name="Palmer J.M."/>
            <person name="Garnica D."/>
            <person name="Upadhyaya N."/>
            <person name="Rathjen J."/>
            <person name="Taylor J.M."/>
            <person name="Park R.F."/>
            <person name="Dodds P.N."/>
            <person name="Hirsch C.D."/>
            <person name="Kianian S.F."/>
            <person name="Figueroa M."/>
        </authorList>
    </citation>
    <scope>NUCLEOTIDE SEQUENCE [LARGE SCALE GENOMIC DNA]</scope>
    <source>
        <strain evidence="2">12NC29</strain>
    </source>
</reference>
<sequence>MNDVIEPIVSEQVYEMVYKFVSLTSCLKFNDCRSNRFNRLPTAPVLLVPVASMGIMAPTTDLIKRLRSTVIIALPFIFIVLFDYDVRFRITA</sequence>
<comment type="caution">
    <text evidence="2">The sequence shown here is derived from an EMBL/GenBank/DDBJ whole genome shotgun (WGS) entry which is preliminary data.</text>
</comment>